<comment type="function">
    <text evidence="6">Involved in the regulation of the intracellular balance of NAD and NADP, and is a key enzyme in the biosynthesis of NADP. Catalyzes specifically the phosphorylation on 2'-hydroxyl of the adenosine moiety of NAD to yield NADP.</text>
</comment>
<gene>
    <name evidence="6" type="primary">nadK</name>
    <name evidence="7" type="ORF">A3G33_08820</name>
</gene>
<evidence type="ECO:0000256" key="5">
    <source>
        <dbReference type="ARBA" id="ARBA00047925"/>
    </source>
</evidence>
<comment type="catalytic activity">
    <reaction evidence="5 6">
        <text>NAD(+) + ATP = ADP + NADP(+) + H(+)</text>
        <dbReference type="Rhea" id="RHEA:18629"/>
        <dbReference type="ChEBI" id="CHEBI:15378"/>
        <dbReference type="ChEBI" id="CHEBI:30616"/>
        <dbReference type="ChEBI" id="CHEBI:57540"/>
        <dbReference type="ChEBI" id="CHEBI:58349"/>
        <dbReference type="ChEBI" id="CHEBI:456216"/>
        <dbReference type="EC" id="2.7.1.23"/>
    </reaction>
</comment>
<comment type="similarity">
    <text evidence="6">Belongs to the NAD kinase family.</text>
</comment>
<dbReference type="GO" id="GO:0003951">
    <property type="term" value="F:NAD+ kinase activity"/>
    <property type="evidence" value="ECO:0007669"/>
    <property type="project" value="UniProtKB-UniRule"/>
</dbReference>
<dbReference type="GO" id="GO:0051287">
    <property type="term" value="F:NAD binding"/>
    <property type="evidence" value="ECO:0007669"/>
    <property type="project" value="UniProtKB-ARBA"/>
</dbReference>
<keyword evidence="6" id="KW-0067">ATP-binding</keyword>
<keyword evidence="3 6" id="KW-0521">NADP</keyword>
<dbReference type="PANTHER" id="PTHR20275:SF0">
    <property type="entry name" value="NAD KINASE"/>
    <property type="match status" value="1"/>
</dbReference>
<dbReference type="EMBL" id="MHFR01000019">
    <property type="protein sequence ID" value="OGW98945.1"/>
    <property type="molecule type" value="Genomic_DNA"/>
</dbReference>
<comment type="cofactor">
    <cofactor evidence="6">
        <name>a divalent metal cation</name>
        <dbReference type="ChEBI" id="CHEBI:60240"/>
    </cofactor>
</comment>
<dbReference type="InterPro" id="IPR002504">
    <property type="entry name" value="NADK"/>
</dbReference>
<dbReference type="Gene3D" id="3.40.50.10330">
    <property type="entry name" value="Probable inorganic polyphosphate/atp-NAD kinase, domain 1"/>
    <property type="match status" value="1"/>
</dbReference>
<comment type="caution">
    <text evidence="6">Lacks conserved residue(s) required for the propagation of feature annotation.</text>
</comment>
<feature type="binding site" evidence="6">
    <location>
        <position position="62"/>
    </location>
    <ligand>
        <name>NAD(+)</name>
        <dbReference type="ChEBI" id="CHEBI:57540"/>
    </ligand>
</feature>
<accession>A0A1G1L1B4</accession>
<evidence type="ECO:0000256" key="2">
    <source>
        <dbReference type="ARBA" id="ARBA00022777"/>
    </source>
</evidence>
<evidence type="ECO:0000256" key="6">
    <source>
        <dbReference type="HAMAP-Rule" id="MF_00361"/>
    </source>
</evidence>
<protein>
    <recommendedName>
        <fullName evidence="6">NAD kinase</fullName>
        <ecNumber evidence="6">2.7.1.23</ecNumber>
    </recommendedName>
    <alternativeName>
        <fullName evidence="6">ATP-dependent NAD kinase</fullName>
    </alternativeName>
</protein>
<comment type="caution">
    <text evidence="7">The sequence shown here is derived from an EMBL/GenBank/DDBJ whole genome shotgun (WGS) entry which is preliminary data.</text>
</comment>
<dbReference type="GO" id="GO:0005524">
    <property type="term" value="F:ATP binding"/>
    <property type="evidence" value="ECO:0007669"/>
    <property type="project" value="UniProtKB-KW"/>
</dbReference>
<dbReference type="Gene3D" id="2.60.200.30">
    <property type="entry name" value="Probable inorganic polyphosphate/atp-NAD kinase, domain 2"/>
    <property type="match status" value="1"/>
</dbReference>
<feature type="binding site" evidence="6">
    <location>
        <begin position="177"/>
        <end position="182"/>
    </location>
    <ligand>
        <name>NAD(+)</name>
        <dbReference type="ChEBI" id="CHEBI:57540"/>
    </ligand>
</feature>
<dbReference type="AlphaFoldDB" id="A0A1G1L1B4"/>
<dbReference type="GO" id="GO:0019674">
    <property type="term" value="P:NAD+ metabolic process"/>
    <property type="evidence" value="ECO:0007669"/>
    <property type="project" value="InterPro"/>
</dbReference>
<dbReference type="GO" id="GO:0006741">
    <property type="term" value="P:NADP+ biosynthetic process"/>
    <property type="evidence" value="ECO:0007669"/>
    <property type="project" value="UniProtKB-UniRule"/>
</dbReference>
<dbReference type="Pfam" id="PF01513">
    <property type="entry name" value="NAD_kinase"/>
    <property type="match status" value="1"/>
</dbReference>
<dbReference type="InterPro" id="IPR016064">
    <property type="entry name" value="NAD/diacylglycerol_kinase_sf"/>
</dbReference>
<proteinExistence type="inferred from homology"/>
<dbReference type="EC" id="2.7.1.23" evidence="6"/>
<evidence type="ECO:0000313" key="7">
    <source>
        <dbReference type="EMBL" id="OGW98945.1"/>
    </source>
</evidence>
<feature type="binding site" evidence="6">
    <location>
        <position position="147"/>
    </location>
    <ligand>
        <name>NAD(+)</name>
        <dbReference type="ChEBI" id="CHEBI:57540"/>
    </ligand>
</feature>
<feature type="binding site" evidence="6">
    <location>
        <begin position="136"/>
        <end position="137"/>
    </location>
    <ligand>
        <name>NAD(+)</name>
        <dbReference type="ChEBI" id="CHEBI:57540"/>
    </ligand>
</feature>
<keyword evidence="6" id="KW-0963">Cytoplasm</keyword>
<keyword evidence="6" id="KW-0547">Nucleotide-binding</keyword>
<dbReference type="Pfam" id="PF20143">
    <property type="entry name" value="NAD_kinase_C"/>
    <property type="match status" value="1"/>
</dbReference>
<feature type="active site" description="Proton acceptor" evidence="6">
    <location>
        <position position="57"/>
    </location>
</feature>
<dbReference type="SUPFAM" id="SSF111331">
    <property type="entry name" value="NAD kinase/diacylglycerol kinase-like"/>
    <property type="match status" value="1"/>
</dbReference>
<organism evidence="7 8">
    <name type="scientific">Candidatus Danuiimicrobium aquiferis</name>
    <dbReference type="NCBI Taxonomy" id="1801832"/>
    <lineage>
        <taxon>Bacteria</taxon>
        <taxon>Pseudomonadati</taxon>
        <taxon>Candidatus Omnitrophota</taxon>
        <taxon>Candidatus Danuiimicrobium</taxon>
    </lineage>
</organism>
<dbReference type="PANTHER" id="PTHR20275">
    <property type="entry name" value="NAD KINASE"/>
    <property type="match status" value="1"/>
</dbReference>
<keyword evidence="2 6" id="KW-0418">Kinase</keyword>
<evidence type="ECO:0000256" key="1">
    <source>
        <dbReference type="ARBA" id="ARBA00022679"/>
    </source>
</evidence>
<dbReference type="InterPro" id="IPR017437">
    <property type="entry name" value="ATP-NAD_kinase_PpnK-typ_C"/>
</dbReference>
<dbReference type="GO" id="GO:0005737">
    <property type="term" value="C:cytoplasm"/>
    <property type="evidence" value="ECO:0007669"/>
    <property type="project" value="UniProtKB-SubCell"/>
</dbReference>
<evidence type="ECO:0000313" key="8">
    <source>
        <dbReference type="Proteomes" id="UP000178187"/>
    </source>
</evidence>
<comment type="subcellular location">
    <subcellularLocation>
        <location evidence="6">Cytoplasm</location>
    </subcellularLocation>
</comment>
<evidence type="ECO:0000256" key="4">
    <source>
        <dbReference type="ARBA" id="ARBA00023027"/>
    </source>
</evidence>
<dbReference type="HAMAP" id="MF_00361">
    <property type="entry name" value="NAD_kinase"/>
    <property type="match status" value="1"/>
</dbReference>
<feature type="binding site" evidence="6">
    <location>
        <begin position="57"/>
        <end position="58"/>
    </location>
    <ligand>
        <name>NAD(+)</name>
        <dbReference type="ChEBI" id="CHEBI:57540"/>
    </ligand>
</feature>
<name>A0A1G1L1B4_9BACT</name>
<dbReference type="GO" id="GO:0046872">
    <property type="term" value="F:metal ion binding"/>
    <property type="evidence" value="ECO:0007669"/>
    <property type="project" value="UniProtKB-UniRule"/>
</dbReference>
<dbReference type="Proteomes" id="UP000178187">
    <property type="component" value="Unassembled WGS sequence"/>
</dbReference>
<reference evidence="7 8" key="1">
    <citation type="journal article" date="2016" name="Nat. Commun.">
        <title>Thousands of microbial genomes shed light on interconnected biogeochemical processes in an aquifer system.</title>
        <authorList>
            <person name="Anantharaman K."/>
            <person name="Brown C.T."/>
            <person name="Hug L.A."/>
            <person name="Sharon I."/>
            <person name="Castelle C.J."/>
            <person name="Probst A.J."/>
            <person name="Thomas B.C."/>
            <person name="Singh A."/>
            <person name="Wilkins M.J."/>
            <person name="Karaoz U."/>
            <person name="Brodie E.L."/>
            <person name="Williams K.H."/>
            <person name="Hubbard S.S."/>
            <person name="Banfield J.F."/>
        </authorList>
    </citation>
    <scope>NUCLEOTIDE SEQUENCE [LARGE SCALE GENOMIC DNA]</scope>
</reference>
<feature type="binding site" evidence="6">
    <location>
        <position position="238"/>
    </location>
    <ligand>
        <name>NAD(+)</name>
        <dbReference type="ChEBI" id="CHEBI:57540"/>
    </ligand>
</feature>
<keyword evidence="4 6" id="KW-0520">NAD</keyword>
<sequence>MQQVAIYTNLSRPKADEARLRLCEWLAKRNIAIKELDEVFQESDIADADLIISLGGDGTILRLVSKMIRPAIPVLGVNLGSLGFITEVREEELYDELKSILLGQYEVEERMLLSATVRFGEGVENRGLERRLQALNDIVVNREGLTRYMHVQVEVGGETAIAFYGDGVIIATPTGSTAYSLSAGGSIVHPSLDNMMITPICAHTSASRSLVVSGNQVVKIRIRCDSDKEKALLSADGQVDLAIDHETVVEITKAENRFLLVKSSKRSYFGTLREKFNFPG</sequence>
<dbReference type="InterPro" id="IPR017438">
    <property type="entry name" value="ATP-NAD_kinase_N"/>
</dbReference>
<evidence type="ECO:0000256" key="3">
    <source>
        <dbReference type="ARBA" id="ARBA00022857"/>
    </source>
</evidence>
<keyword evidence="1 6" id="KW-0808">Transferase</keyword>
<feature type="binding site" evidence="6">
    <location>
        <position position="166"/>
    </location>
    <ligand>
        <name>NAD(+)</name>
        <dbReference type="ChEBI" id="CHEBI:57540"/>
    </ligand>
</feature>